<comment type="cofactor">
    <cofactor evidence="1 10">
        <name>FAD</name>
        <dbReference type="ChEBI" id="CHEBI:57692"/>
    </cofactor>
</comment>
<keyword evidence="12" id="KW-1185">Reference proteome</keyword>
<dbReference type="Gene3D" id="3.50.50.60">
    <property type="entry name" value="FAD/NAD(P)-binding domain"/>
    <property type="match status" value="2"/>
</dbReference>
<dbReference type="InterPro" id="IPR020946">
    <property type="entry name" value="Flavin_mOase-like"/>
</dbReference>
<name>A0ABQ7SLM7_PHRPL</name>
<dbReference type="PRINTS" id="PR00370">
    <property type="entry name" value="FMOXYGENASE"/>
</dbReference>
<dbReference type="PIRSF" id="PIRSF000332">
    <property type="entry name" value="FMO"/>
    <property type="match status" value="1"/>
</dbReference>
<dbReference type="Pfam" id="PF00743">
    <property type="entry name" value="FMO-like"/>
    <property type="match status" value="1"/>
</dbReference>
<comment type="caution">
    <text evidence="11">The sequence shown here is derived from an EMBL/GenBank/DDBJ whole genome shotgun (WGS) entry which is preliminary data.</text>
</comment>
<accession>A0ABQ7SLM7</accession>
<keyword evidence="4 10" id="KW-0285">Flavoprotein</keyword>
<dbReference type="Proteomes" id="UP000826234">
    <property type="component" value="Unassembled WGS sequence"/>
</dbReference>
<dbReference type="EMBL" id="JAIPUX010005289">
    <property type="protein sequence ID" value="KAH0618214.1"/>
    <property type="molecule type" value="Genomic_DNA"/>
</dbReference>
<proteinExistence type="inferred from homology"/>
<dbReference type="PANTHER" id="PTHR23023">
    <property type="entry name" value="DIMETHYLANILINE MONOOXYGENASE"/>
    <property type="match status" value="1"/>
</dbReference>
<dbReference type="InterPro" id="IPR000960">
    <property type="entry name" value="Flavin_mOase"/>
</dbReference>
<evidence type="ECO:0000256" key="2">
    <source>
        <dbReference type="ARBA" id="ARBA00005465"/>
    </source>
</evidence>
<evidence type="ECO:0000313" key="12">
    <source>
        <dbReference type="Proteomes" id="UP000826234"/>
    </source>
</evidence>
<evidence type="ECO:0000256" key="5">
    <source>
        <dbReference type="ARBA" id="ARBA00022827"/>
    </source>
</evidence>
<protein>
    <recommendedName>
        <fullName evidence="10">Flavin-containing monooxygenase</fullName>
        <ecNumber evidence="10">1.-.-.-</ecNumber>
    </recommendedName>
</protein>
<evidence type="ECO:0000256" key="4">
    <source>
        <dbReference type="ARBA" id="ARBA00022630"/>
    </source>
</evidence>
<keyword evidence="5 10" id="KW-0274">FAD</keyword>
<dbReference type="InterPro" id="IPR036188">
    <property type="entry name" value="FAD/NAD-bd_sf"/>
</dbReference>
<keyword evidence="8 10" id="KW-0503">Monooxygenase</keyword>
<evidence type="ECO:0000256" key="7">
    <source>
        <dbReference type="ARBA" id="ARBA00023002"/>
    </source>
</evidence>
<keyword evidence="7 10" id="KW-0560">Oxidoreductase</keyword>
<comment type="similarity">
    <text evidence="3 10">Belongs to the FMO family.</text>
</comment>
<sequence>MSAFSDFPYPEDFPVFLPNAKLLEYLEMYTKKFGLRRHIQFKTTVISISKCPDFSATGQWDVVTEIKGKQKSAIFDAVMVCIGYLTDPVMISTTRGAWVISRVFDNGYPWDMVFLTRFMNIVRNNLPGCVTRWLIASRLSQWFDHANYGIIPEDRTVMRKPVLNDELPACIISGKITVRPEVKEFKGNAVVFANTPGAEDVDVIVFATGYQASFPFIDESVIKVENNHASLYKYIFPPHLEKPTLSIIGFLRPFGPVMPVVEMQARWVTRVFNGMPHETQHSLRPCAYLGNV</sequence>
<evidence type="ECO:0000256" key="10">
    <source>
        <dbReference type="RuleBase" id="RU361177"/>
    </source>
</evidence>
<reference evidence="11 12" key="1">
    <citation type="journal article" date="2022" name="Gigascience">
        <title>A chromosome-level genome assembly and annotation of the desert horned lizard, Phrynosoma platyrhinos, provides insight into chromosomal rearrangements among reptiles.</title>
        <authorList>
            <person name="Koochekian N."/>
            <person name="Ascanio A."/>
            <person name="Farleigh K."/>
            <person name="Card D.C."/>
            <person name="Schield D.R."/>
            <person name="Castoe T.A."/>
            <person name="Jezkova T."/>
        </authorList>
    </citation>
    <scope>NUCLEOTIDE SEQUENCE [LARGE SCALE GENOMIC DNA]</scope>
    <source>
        <strain evidence="11">NK-2021</strain>
    </source>
</reference>
<gene>
    <name evidence="11" type="ORF">JD844_017224</name>
</gene>
<dbReference type="SUPFAM" id="SSF51905">
    <property type="entry name" value="FAD/NAD(P)-binding domain"/>
    <property type="match status" value="1"/>
</dbReference>
<keyword evidence="6" id="KW-0521">NADP</keyword>
<keyword evidence="9" id="KW-0325">Glycoprotein</keyword>
<dbReference type="EC" id="1.-.-.-" evidence="10"/>
<evidence type="ECO:0000256" key="8">
    <source>
        <dbReference type="ARBA" id="ARBA00023033"/>
    </source>
</evidence>
<evidence type="ECO:0000256" key="1">
    <source>
        <dbReference type="ARBA" id="ARBA00001974"/>
    </source>
</evidence>
<evidence type="ECO:0000256" key="6">
    <source>
        <dbReference type="ARBA" id="ARBA00022857"/>
    </source>
</evidence>
<organism evidence="11 12">
    <name type="scientific">Phrynosoma platyrhinos</name>
    <name type="common">Desert horned lizard</name>
    <dbReference type="NCBI Taxonomy" id="52577"/>
    <lineage>
        <taxon>Eukaryota</taxon>
        <taxon>Metazoa</taxon>
        <taxon>Chordata</taxon>
        <taxon>Craniata</taxon>
        <taxon>Vertebrata</taxon>
        <taxon>Euteleostomi</taxon>
        <taxon>Lepidosauria</taxon>
        <taxon>Squamata</taxon>
        <taxon>Bifurcata</taxon>
        <taxon>Unidentata</taxon>
        <taxon>Episquamata</taxon>
        <taxon>Toxicofera</taxon>
        <taxon>Iguania</taxon>
        <taxon>Phrynosomatidae</taxon>
        <taxon>Phrynosomatinae</taxon>
        <taxon>Phrynosoma</taxon>
    </lineage>
</organism>
<dbReference type="InterPro" id="IPR050346">
    <property type="entry name" value="FMO-like"/>
</dbReference>
<evidence type="ECO:0000256" key="3">
    <source>
        <dbReference type="ARBA" id="ARBA00009183"/>
    </source>
</evidence>
<evidence type="ECO:0000256" key="9">
    <source>
        <dbReference type="ARBA" id="ARBA00023180"/>
    </source>
</evidence>
<comment type="similarity">
    <text evidence="2">Belongs to the flavin monoamine oxidase family. FIG1 subfamily.</text>
</comment>
<evidence type="ECO:0000313" key="11">
    <source>
        <dbReference type="EMBL" id="KAH0618214.1"/>
    </source>
</evidence>